<dbReference type="InterPro" id="IPR008271">
    <property type="entry name" value="Ser/Thr_kinase_AS"/>
</dbReference>
<dbReference type="GO" id="GO:0005524">
    <property type="term" value="F:ATP binding"/>
    <property type="evidence" value="ECO:0007669"/>
    <property type="project" value="InterPro"/>
</dbReference>
<evidence type="ECO:0000259" key="1">
    <source>
        <dbReference type="PROSITE" id="PS50011"/>
    </source>
</evidence>
<dbReference type="Pfam" id="PF00069">
    <property type="entry name" value="Pkinase"/>
    <property type="match status" value="1"/>
</dbReference>
<dbReference type="GO" id="GO:0005737">
    <property type="term" value="C:cytoplasm"/>
    <property type="evidence" value="ECO:0007669"/>
    <property type="project" value="TreeGrafter"/>
</dbReference>
<reference evidence="2" key="1">
    <citation type="journal article" date="2020" name="Nature">
        <title>Giant virus diversity and host interactions through global metagenomics.</title>
        <authorList>
            <person name="Schulz F."/>
            <person name="Roux S."/>
            <person name="Paez-Espino D."/>
            <person name="Jungbluth S."/>
            <person name="Walsh D.A."/>
            <person name="Denef V.J."/>
            <person name="McMahon K.D."/>
            <person name="Konstantinidis K.T."/>
            <person name="Eloe-Fadrosh E.A."/>
            <person name="Kyrpides N.C."/>
            <person name="Woyke T."/>
        </authorList>
    </citation>
    <scope>NUCLEOTIDE SEQUENCE</scope>
    <source>
        <strain evidence="2">GVMAG-M-3300023110-24</strain>
    </source>
</reference>
<dbReference type="AlphaFoldDB" id="A0A6C0CZ80"/>
<organism evidence="2">
    <name type="scientific">viral metagenome</name>
    <dbReference type="NCBI Taxonomy" id="1070528"/>
    <lineage>
        <taxon>unclassified sequences</taxon>
        <taxon>metagenomes</taxon>
        <taxon>organismal metagenomes</taxon>
    </lineage>
</organism>
<dbReference type="InterPro" id="IPR053235">
    <property type="entry name" value="Ser_Thr_kinase"/>
</dbReference>
<dbReference type="InterPro" id="IPR000719">
    <property type="entry name" value="Prot_kinase_dom"/>
</dbReference>
<dbReference type="InterPro" id="IPR011009">
    <property type="entry name" value="Kinase-like_dom_sf"/>
</dbReference>
<dbReference type="SMART" id="SM00220">
    <property type="entry name" value="S_TKc"/>
    <property type="match status" value="1"/>
</dbReference>
<dbReference type="SUPFAM" id="SSF56112">
    <property type="entry name" value="Protein kinase-like (PK-like)"/>
    <property type="match status" value="1"/>
</dbReference>
<protein>
    <recommendedName>
        <fullName evidence="1">Protein kinase domain-containing protein</fullName>
    </recommendedName>
</protein>
<feature type="domain" description="Protein kinase" evidence="1">
    <location>
        <begin position="163"/>
        <end position="424"/>
    </location>
</feature>
<dbReference type="Gene3D" id="1.10.510.10">
    <property type="entry name" value="Transferase(Phosphotransferase) domain 1"/>
    <property type="match status" value="1"/>
</dbReference>
<proteinExistence type="predicted"/>
<accession>A0A6C0CZ80</accession>
<name>A0A6C0CZ80_9ZZZZ</name>
<evidence type="ECO:0000313" key="2">
    <source>
        <dbReference type="EMBL" id="QHT09270.1"/>
    </source>
</evidence>
<sequence length="424" mass="49805">MLNENISLNEIKDMYFNIFQKNPRGRKANDKTYLLKKINNAVKISSSKSKNLSENKDKLKNNKILSETSINNTLQPSNDKFEYMDDISINMKLTNDLKSFNTKNNSELIDCSHCKKYKNLNHIDLNKIELSKIKDSPCKKLDSNNYFDKNMYFKLTYDNRIDFCDIKYINEGSYGSVYMYSNKGGKYKIAVKKYFDNDDDEINIYKLLLSKDINCNIINMKIIEYRPLIKKYYVGIMDYMHGSLSDLKGKLDETNFLQVIKEIALSLKCLNENGLSYTDLKTDNILYKCVDNKLKLTLGDIGSICRSGDYNGCTWLPIEYYKTGGFPKCSESSMVWGLGVIVLELLNFKVKYFHYSNISKFKEDDIRNKHKIYIYYKYYIPIMTKFKNYFKFKKNKLNINQFIFGIFFRSKDRLSLEDIISSIP</sequence>
<dbReference type="PROSITE" id="PS00108">
    <property type="entry name" value="PROTEIN_KINASE_ST"/>
    <property type="match status" value="1"/>
</dbReference>
<dbReference type="EMBL" id="MN739509">
    <property type="protein sequence ID" value="QHT09270.1"/>
    <property type="molecule type" value="Genomic_DNA"/>
</dbReference>
<dbReference type="PANTHER" id="PTHR24361">
    <property type="entry name" value="MITOGEN-ACTIVATED KINASE KINASE KINASE"/>
    <property type="match status" value="1"/>
</dbReference>
<dbReference type="GO" id="GO:0004674">
    <property type="term" value="F:protein serine/threonine kinase activity"/>
    <property type="evidence" value="ECO:0007669"/>
    <property type="project" value="TreeGrafter"/>
</dbReference>
<dbReference type="PROSITE" id="PS50011">
    <property type="entry name" value="PROTEIN_KINASE_DOM"/>
    <property type="match status" value="1"/>
</dbReference>